<accession>A0AAD9GB47</accession>
<organism evidence="2 3">
    <name type="scientific">Babesia divergens</name>
    <dbReference type="NCBI Taxonomy" id="32595"/>
    <lineage>
        <taxon>Eukaryota</taxon>
        <taxon>Sar</taxon>
        <taxon>Alveolata</taxon>
        <taxon>Apicomplexa</taxon>
        <taxon>Aconoidasida</taxon>
        <taxon>Piroplasmida</taxon>
        <taxon>Babesiidae</taxon>
        <taxon>Babesia</taxon>
    </lineage>
</organism>
<evidence type="ECO:0000313" key="2">
    <source>
        <dbReference type="EMBL" id="KAK1935263.1"/>
    </source>
</evidence>
<keyword evidence="1" id="KW-0812">Transmembrane</keyword>
<keyword evidence="1" id="KW-0472">Membrane</keyword>
<dbReference type="EMBL" id="JAHBMH010000058">
    <property type="protein sequence ID" value="KAK1935263.1"/>
    <property type="molecule type" value="Genomic_DNA"/>
</dbReference>
<sequence length="505" mass="56857">SSAQKVFSSSSEWKSFSYPEDLSSLFEKLCDYVRKIFVALNFLYFQCERNAGQGGWNDCAFGRQCVKALKSSSTSVSSASSSPCCSSSDPSNQGYLCTAINKDPVHDHCQKGSCRGFPGSSGKCSVHTQAKPGSTSSAPVKCTPCPHPLQRFLCHSKPNSDSESYPFGLSDITPMGFSKDNLPQKARHGRDLYHAIYGFCKDGYYPLTRLVQFILCVSRHPPETLGELFAFFVKFKDSGVFRNNFVQWIEGEPGFYSGEDLKNALEKLYGSHSGSHPSDLKSLHDCSSTKDFTCGKYLHALTEEAYNIFIDKFADTYLSYVCHLTKDFEKKLRDFYNDASTKFKTCCLTSCTKIVECPCALPFIYSHGFTFNSPSGLNCVNAQGQEHKNNEGNVKHIGDETNAGCTRKTCSQFLTQLDRVVNGQPFNDLLKEIEKFLWSIRKPFFLFVLSFWILVFAYFFYVHLYHLDILELNSHDHPAWSFKILPSTLFSDASSKLKDLSYFTL</sequence>
<keyword evidence="1" id="KW-1133">Transmembrane helix</keyword>
<dbReference type="AlphaFoldDB" id="A0AAD9GB47"/>
<gene>
    <name evidence="2" type="ORF">X943_001351</name>
</gene>
<name>A0AAD9GB47_BABDI</name>
<keyword evidence="3" id="KW-1185">Reference proteome</keyword>
<reference evidence="2" key="1">
    <citation type="journal article" date="2014" name="Nucleic Acids Res.">
        <title>The evolutionary dynamics of variant antigen genes in Babesia reveal a history of genomic innovation underlying host-parasite interaction.</title>
        <authorList>
            <person name="Jackson A.P."/>
            <person name="Otto T.D."/>
            <person name="Darby A."/>
            <person name="Ramaprasad A."/>
            <person name="Xia D."/>
            <person name="Echaide I.E."/>
            <person name="Farber M."/>
            <person name="Gahlot S."/>
            <person name="Gamble J."/>
            <person name="Gupta D."/>
            <person name="Gupta Y."/>
            <person name="Jackson L."/>
            <person name="Malandrin L."/>
            <person name="Malas T.B."/>
            <person name="Moussa E."/>
            <person name="Nair M."/>
            <person name="Reid A.J."/>
            <person name="Sanders M."/>
            <person name="Sharma J."/>
            <person name="Tracey A."/>
            <person name="Quail M.A."/>
            <person name="Weir W."/>
            <person name="Wastling J.M."/>
            <person name="Hall N."/>
            <person name="Willadsen P."/>
            <person name="Lingelbach K."/>
            <person name="Shiels B."/>
            <person name="Tait A."/>
            <person name="Berriman M."/>
            <person name="Allred D.R."/>
            <person name="Pain A."/>
        </authorList>
    </citation>
    <scope>NUCLEOTIDE SEQUENCE</scope>
    <source>
        <strain evidence="2">1802A</strain>
    </source>
</reference>
<evidence type="ECO:0000313" key="3">
    <source>
        <dbReference type="Proteomes" id="UP001195914"/>
    </source>
</evidence>
<feature type="transmembrane region" description="Helical" evidence="1">
    <location>
        <begin position="444"/>
        <end position="464"/>
    </location>
</feature>
<proteinExistence type="predicted"/>
<protein>
    <submittedName>
        <fullName evidence="2">Variant erythrocyte surface antigen-1 family protein</fullName>
    </submittedName>
</protein>
<dbReference type="Proteomes" id="UP001195914">
    <property type="component" value="Unassembled WGS sequence"/>
</dbReference>
<evidence type="ECO:0000256" key="1">
    <source>
        <dbReference type="SAM" id="Phobius"/>
    </source>
</evidence>
<feature type="non-terminal residue" evidence="2">
    <location>
        <position position="1"/>
    </location>
</feature>
<comment type="caution">
    <text evidence="2">The sequence shown here is derived from an EMBL/GenBank/DDBJ whole genome shotgun (WGS) entry which is preliminary data.</text>
</comment>
<reference evidence="2" key="2">
    <citation type="submission" date="2021-05" db="EMBL/GenBank/DDBJ databases">
        <authorList>
            <person name="Pain A."/>
        </authorList>
    </citation>
    <scope>NUCLEOTIDE SEQUENCE</scope>
    <source>
        <strain evidence="2">1802A</strain>
    </source>
</reference>